<comment type="subcellular location">
    <subcellularLocation>
        <location evidence="3">Cell membrane</location>
        <topology evidence="3">Lipid-anchor</topology>
    </subcellularLocation>
</comment>
<feature type="chain" id="PRO_5031640532" description="Endolytic peptidoglycan transglycosylase RlpA" evidence="5">
    <location>
        <begin position="29"/>
        <end position="201"/>
    </location>
</feature>
<keyword evidence="2 3" id="KW-0961">Cell wall biogenesis/degradation</keyword>
<dbReference type="SUPFAM" id="SSF50685">
    <property type="entry name" value="Barwin-like endoglucanases"/>
    <property type="match status" value="1"/>
</dbReference>
<keyword evidence="5" id="KW-0732">Signal</keyword>
<dbReference type="PROSITE" id="PS51257">
    <property type="entry name" value="PROKAR_LIPOPROTEIN"/>
    <property type="match status" value="1"/>
</dbReference>
<evidence type="ECO:0000313" key="8">
    <source>
        <dbReference type="Proteomes" id="UP000433577"/>
    </source>
</evidence>
<evidence type="ECO:0000259" key="6">
    <source>
        <dbReference type="Pfam" id="PF03330"/>
    </source>
</evidence>
<evidence type="ECO:0000313" key="7">
    <source>
        <dbReference type="EMBL" id="QGZ60344.1"/>
    </source>
</evidence>
<keyword evidence="8" id="KW-1185">Reference proteome</keyword>
<keyword evidence="1 3" id="KW-0456">Lyase</keyword>
<dbReference type="GO" id="GO:0005886">
    <property type="term" value="C:plasma membrane"/>
    <property type="evidence" value="ECO:0007669"/>
    <property type="project" value="UniProtKB-SubCell"/>
</dbReference>
<dbReference type="InterPro" id="IPR036908">
    <property type="entry name" value="RlpA-like_sf"/>
</dbReference>
<dbReference type="OrthoDB" id="9779128at2"/>
<dbReference type="EMBL" id="CP046913">
    <property type="protein sequence ID" value="QGZ60344.1"/>
    <property type="molecule type" value="Genomic_DNA"/>
</dbReference>
<evidence type="ECO:0000256" key="3">
    <source>
        <dbReference type="HAMAP-Rule" id="MF_02071"/>
    </source>
</evidence>
<keyword evidence="3" id="KW-0449">Lipoprotein</keyword>
<dbReference type="NCBIfam" id="TIGR00413">
    <property type="entry name" value="rlpA"/>
    <property type="match status" value="1"/>
</dbReference>
<gene>
    <name evidence="3" type="primary">rlpA</name>
    <name evidence="7" type="ORF">FAZ98_00550</name>
</gene>
<dbReference type="RefSeq" id="WP_158947768.1">
    <property type="nucleotide sequence ID" value="NZ_CP046913.1"/>
</dbReference>
<comment type="similarity">
    <text evidence="3 4">Belongs to the RlpA family.</text>
</comment>
<sequence>MNFSLTRRRFGTFLAVSALAGCAVPPNAQNQADNDALSTRNTAFAAPQSYGSALAALPASGTAKDNSLADAQPIDDNGTDVHSFHQTGRASWYGRAFHGRKTASGERYNMEAMTAAHRTLPLGSYVRVSVAGTKKWVVVKINDRGPFARGRILDLSYAAAKMLGVQHAGTAKVTIEGLTRQEAKVAQAEMVAANSNASTDN</sequence>
<dbReference type="HAMAP" id="MF_02071">
    <property type="entry name" value="RlpA"/>
    <property type="match status" value="1"/>
</dbReference>
<dbReference type="Proteomes" id="UP000433577">
    <property type="component" value="Chromosome 1"/>
</dbReference>
<keyword evidence="3" id="KW-0472">Membrane</keyword>
<protein>
    <recommendedName>
        <fullName evidence="3">Endolytic peptidoglycan transglycosylase RlpA</fullName>
        <ecNumber evidence="3">4.2.2.-</ecNumber>
    </recommendedName>
</protein>
<dbReference type="GO" id="GO:0071555">
    <property type="term" value="P:cell wall organization"/>
    <property type="evidence" value="ECO:0007669"/>
    <property type="project" value="UniProtKB-KW"/>
</dbReference>
<dbReference type="InterPro" id="IPR012997">
    <property type="entry name" value="RplA"/>
</dbReference>
<dbReference type="KEGG" id="pacs:FAZ98_00550"/>
<dbReference type="PANTHER" id="PTHR34183">
    <property type="entry name" value="ENDOLYTIC PEPTIDOGLYCAN TRANSGLYCOSYLASE RLPA"/>
    <property type="match status" value="1"/>
</dbReference>
<keyword evidence="3" id="KW-0564">Palmitate</keyword>
<reference evidence="7 8" key="1">
    <citation type="submission" date="2019-12" db="EMBL/GenBank/DDBJ databases">
        <title>Paraburkholderia acidiphila 7Q-K02 sp. nov and Paraburkholderia acidisoli DHF22 sp. nov., two strains isolated from forest soil.</title>
        <authorList>
            <person name="Gao Z."/>
            <person name="Qiu L."/>
        </authorList>
    </citation>
    <scope>NUCLEOTIDE SEQUENCE [LARGE SCALE GENOMIC DNA]</scope>
    <source>
        <strain evidence="7 8">DHF22</strain>
    </source>
</reference>
<evidence type="ECO:0000256" key="5">
    <source>
        <dbReference type="SAM" id="SignalP"/>
    </source>
</evidence>
<evidence type="ECO:0000256" key="1">
    <source>
        <dbReference type="ARBA" id="ARBA00023239"/>
    </source>
</evidence>
<dbReference type="InterPro" id="IPR034718">
    <property type="entry name" value="RlpA"/>
</dbReference>
<dbReference type="EC" id="4.2.2.-" evidence="3"/>
<evidence type="ECO:0000256" key="4">
    <source>
        <dbReference type="RuleBase" id="RU003495"/>
    </source>
</evidence>
<evidence type="ECO:0000256" key="2">
    <source>
        <dbReference type="ARBA" id="ARBA00023316"/>
    </source>
</evidence>
<dbReference type="GO" id="GO:0008932">
    <property type="term" value="F:lytic endotransglycosylase activity"/>
    <property type="evidence" value="ECO:0007669"/>
    <property type="project" value="UniProtKB-UniRule"/>
</dbReference>
<dbReference type="InterPro" id="IPR009009">
    <property type="entry name" value="RlpA-like_DPBB"/>
</dbReference>
<proteinExistence type="inferred from homology"/>
<dbReference type="Gene3D" id="2.40.40.10">
    <property type="entry name" value="RlpA-like domain"/>
    <property type="match status" value="1"/>
</dbReference>
<dbReference type="GO" id="GO:0000270">
    <property type="term" value="P:peptidoglycan metabolic process"/>
    <property type="evidence" value="ECO:0007669"/>
    <property type="project" value="UniProtKB-UniRule"/>
</dbReference>
<keyword evidence="3" id="KW-1003">Cell membrane</keyword>
<name>A0A7Z2GF33_9BURK</name>
<feature type="signal peptide" evidence="5">
    <location>
        <begin position="1"/>
        <end position="28"/>
    </location>
</feature>
<dbReference type="Pfam" id="PF03330">
    <property type="entry name" value="DPBB_1"/>
    <property type="match status" value="1"/>
</dbReference>
<accession>A0A7Z2GF33</accession>
<dbReference type="PANTHER" id="PTHR34183:SF1">
    <property type="entry name" value="ENDOLYTIC PEPTIDOGLYCAN TRANSGLYCOSYLASE RLPA"/>
    <property type="match status" value="1"/>
</dbReference>
<dbReference type="AlphaFoldDB" id="A0A7Z2GF33"/>
<feature type="domain" description="RlpA-like protein double-psi beta-barrel" evidence="6">
    <location>
        <begin position="86"/>
        <end position="175"/>
    </location>
</feature>
<dbReference type="CDD" id="cd22268">
    <property type="entry name" value="DPBB_RlpA-like"/>
    <property type="match status" value="1"/>
</dbReference>
<organism evidence="7 8">
    <name type="scientific">Paraburkholderia acidisoli</name>
    <dbReference type="NCBI Taxonomy" id="2571748"/>
    <lineage>
        <taxon>Bacteria</taxon>
        <taxon>Pseudomonadati</taxon>
        <taxon>Pseudomonadota</taxon>
        <taxon>Betaproteobacteria</taxon>
        <taxon>Burkholderiales</taxon>
        <taxon>Burkholderiaceae</taxon>
        <taxon>Paraburkholderia</taxon>
    </lineage>
</organism>
<comment type="function">
    <text evidence="3">Lytic transglycosylase with a strong preference for naked glycan strands that lack stem peptides.</text>
</comment>